<dbReference type="EMBL" id="CP011502">
    <property type="protein sequence ID" value="ALX05525.1"/>
    <property type="molecule type" value="Genomic_DNA"/>
</dbReference>
<dbReference type="KEGG" id="aer:AERYTH_12870"/>
<feature type="compositionally biased region" description="Basic and acidic residues" evidence="1">
    <location>
        <begin position="72"/>
        <end position="82"/>
    </location>
</feature>
<reference evidence="3 4" key="1">
    <citation type="journal article" date="1991" name="Int. J. Syst. Bacteriol.">
        <title>Description of the erythromycin-producing bacterium Arthrobacter sp. strain NRRL B-3381 as Aeromicrobium erythreum gen. nov., sp. nov.</title>
        <authorList>
            <person name="Miller E.S."/>
            <person name="Woese C.R."/>
            <person name="Brenner S."/>
        </authorList>
    </citation>
    <scope>NUCLEOTIDE SEQUENCE [LARGE SCALE GENOMIC DNA]</scope>
    <source>
        <strain evidence="3 4">AR18</strain>
    </source>
</reference>
<dbReference type="AlphaFoldDB" id="A0A0U4CJK6"/>
<dbReference type="RefSeq" id="WP_067859388.1">
    <property type="nucleotide sequence ID" value="NZ_CP011502.1"/>
</dbReference>
<keyword evidence="2" id="KW-1133">Transmembrane helix</keyword>
<accession>A0A0U4CJK6</accession>
<sequence>MNELVTYLVTAERPRGLDPNIVRPGWLALGIVALLAVAVFFLAKSFAKHTKRAAQPWEGDADETTSSTSRGRSTDEGPVSRD</sequence>
<evidence type="ECO:0000313" key="3">
    <source>
        <dbReference type="EMBL" id="ALX05525.1"/>
    </source>
</evidence>
<feature type="transmembrane region" description="Helical" evidence="2">
    <location>
        <begin position="25"/>
        <end position="43"/>
    </location>
</feature>
<name>A0A0U4CJK6_9ACTN</name>
<gene>
    <name evidence="3" type="ORF">AERYTH_12870</name>
</gene>
<protein>
    <submittedName>
        <fullName evidence="3">Uncharacterized protein</fullName>
    </submittedName>
</protein>
<keyword evidence="4" id="KW-1185">Reference proteome</keyword>
<organism evidence="3 4">
    <name type="scientific">Aeromicrobium erythreum</name>
    <dbReference type="NCBI Taxonomy" id="2041"/>
    <lineage>
        <taxon>Bacteria</taxon>
        <taxon>Bacillati</taxon>
        <taxon>Actinomycetota</taxon>
        <taxon>Actinomycetes</taxon>
        <taxon>Propionibacteriales</taxon>
        <taxon>Nocardioidaceae</taxon>
        <taxon>Aeromicrobium</taxon>
    </lineage>
</organism>
<proteinExistence type="predicted"/>
<evidence type="ECO:0000256" key="2">
    <source>
        <dbReference type="SAM" id="Phobius"/>
    </source>
</evidence>
<dbReference type="STRING" id="2041.AERYTH_12870"/>
<dbReference type="Proteomes" id="UP000067689">
    <property type="component" value="Chromosome"/>
</dbReference>
<keyword evidence="2" id="KW-0472">Membrane</keyword>
<evidence type="ECO:0000313" key="4">
    <source>
        <dbReference type="Proteomes" id="UP000067689"/>
    </source>
</evidence>
<evidence type="ECO:0000256" key="1">
    <source>
        <dbReference type="SAM" id="MobiDB-lite"/>
    </source>
</evidence>
<keyword evidence="2" id="KW-0812">Transmembrane</keyword>
<feature type="region of interest" description="Disordered" evidence="1">
    <location>
        <begin position="50"/>
        <end position="82"/>
    </location>
</feature>